<dbReference type="InterPro" id="IPR013930">
    <property type="entry name" value="RPAP1_N"/>
</dbReference>
<evidence type="ECO:0000259" key="9">
    <source>
        <dbReference type="Pfam" id="PF25766"/>
    </source>
</evidence>
<sequence length="1347" mass="149487">MLRRPQPADSEEDLLREQQQFLTSGAPAAATVVRRPDKRRGEEGGVKGKDDAQDRDVVTIEDLPDQLPSLTPAPPKKSRFKANRVTFEDEDVEERLDRHDSHVSAVLSKIVERDTSCTPISLPALTGMPFPKVLHRSETDCQGPHSLSRGKKSIFARQIAAQRLKEGAASVCTPETVQMCDSSMETDQCLQLLFYSPIAASGPRLVSGQGLVDPDSTGETQRIHRENQAKLQGMSQSEILDEQKKLLSQLGSFCFKYLCIMYIINYLFSCTEFSKKILSLTLPRHTRHLVTVVLFLILCVCVCVRANAEEVLPVRPQKDWVHMDKVEPEKLEWMRDLPAPRKKGTKKAMQARFNFAGTLIPPNEDVPTHLGLHHHGEEPERAGYSLQELFMLSRSQFNQQRMLALSTLANILSKARAEGYTSVLKGSVLSVLLDAGLLFLLRFALDDSVEGVMSAAVHALRAFLVCAEDEECLDGTFSWFRGLASFPLLPSAQDDEDEEDEGVPENLRESAKEREARKSDYDVARQDVVKGLLKMKLLPRLRYILEVVRPSPRVVQDVLEILTRIARHSSSSATQVLDCPRLMETLLSEFFPTSWTAPSLTPRQSAYGFPLASAMKLLRVVATSGRHACARLVSSEVLRGLPVSGFRLFILERFIEPSELLLEESEAVRITAEAYRLWAVAAGYGQACKLFIELYPSLAKSLQSVHRVLDSSNPLLPLQIQRVQALLSLLTQVTNTAGCHQELQTSMGHECPPPPPVSWGHITGLQPSLLGHLKGFVKNLDNPLQKESSLAVIPTYLAYLHAYYQQLSKQSCFKPVETLQELELLTSDVLRPLISHHAVQALIKNLKSSSVVCNAQSSHVSHETIPSLPGLACHGWRDHPGLVASSSPFPLLTGLGFLLDTIMDIHKGLCCKAEPVTGYLRSCSQATPTLVLGRAWLLRHEHYLLYLLLRLAHRLVVEPQIAKHASLYHQVALVLLPWLLPGSESMAHELFSTIVFSKDFISEGHSGGPEAVELGELKLQEQTEHTSPSLQTVGALLRDACVQLPSIRGCFLTHLAHLEPSVLTSRDALLGRSPWVKSHLLPELTGPILPSDWPFLPLVSLYEQTGVSGSGGLEVEVLPQGALQSVTHCLQWLLVLEVWREEALKVVPPVAKLARLSCVFLCSSDLFLERPVQKLTWGLFRLLTRQSRLDSLDLNVPPPGLASFQDLYLALLTQYEAVSFGDRLFGCWLLLPLQRRYSATMKLAVFGEHVGMLRSLGVTIEQLSIPIERFTSPAEDSLPLLRLYFRSLVTGTLAPRRCPVLYVVALSHVNAFIFSQDAAAQVHHIAVCSLKVNGHVAVTLRSLLVIS</sequence>
<keyword evidence="6" id="KW-0812">Transmembrane</keyword>
<dbReference type="InterPro" id="IPR057989">
    <property type="entry name" value="TPR_RPAP1/MINIYO-like"/>
</dbReference>
<keyword evidence="11" id="KW-1185">Reference proteome</keyword>
<dbReference type="Ensembl" id="ENSTRUT00000079703.1">
    <property type="protein sequence ID" value="ENSTRUP00000085863.1"/>
    <property type="gene ID" value="ENSTRUG00000013352.3"/>
</dbReference>
<gene>
    <name evidence="10" type="primary">rpap1</name>
</gene>
<protein>
    <submittedName>
        <fullName evidence="10">RNA polymerase II associated protein 1</fullName>
    </submittedName>
</protein>
<dbReference type="Proteomes" id="UP000005226">
    <property type="component" value="Chromosome 2"/>
</dbReference>
<keyword evidence="6" id="KW-0472">Membrane</keyword>
<reference evidence="10" key="2">
    <citation type="submission" date="2025-08" db="UniProtKB">
        <authorList>
            <consortium name="Ensembl"/>
        </authorList>
    </citation>
    <scope>IDENTIFICATION</scope>
</reference>
<feature type="domain" description="RPAP1 N-terminal" evidence="8">
    <location>
        <begin position="221"/>
        <end position="251"/>
    </location>
</feature>
<dbReference type="SUPFAM" id="SSF48371">
    <property type="entry name" value="ARM repeat"/>
    <property type="match status" value="1"/>
</dbReference>
<evidence type="ECO:0000256" key="2">
    <source>
        <dbReference type="ARBA" id="ARBA00009953"/>
    </source>
</evidence>
<evidence type="ECO:0000256" key="5">
    <source>
        <dbReference type="SAM" id="MobiDB-lite"/>
    </source>
</evidence>
<evidence type="ECO:0000256" key="1">
    <source>
        <dbReference type="ARBA" id="ARBA00004123"/>
    </source>
</evidence>
<proteinExistence type="inferred from homology"/>
<dbReference type="Pfam" id="PF08620">
    <property type="entry name" value="RPAP1_C"/>
    <property type="match status" value="1"/>
</dbReference>
<name>A0A674PJR6_TAKRU</name>
<feature type="domain" description="RPAP1/MINIYO-like TPR repeats" evidence="9">
    <location>
        <begin position="1094"/>
        <end position="1320"/>
    </location>
</feature>
<feature type="domain" description="RPAP1 C-terminal" evidence="7">
    <location>
        <begin position="350"/>
        <end position="415"/>
    </location>
</feature>
<dbReference type="InterPro" id="IPR016024">
    <property type="entry name" value="ARM-type_fold"/>
</dbReference>
<feature type="transmembrane region" description="Helical" evidence="6">
    <location>
        <begin position="246"/>
        <end position="268"/>
    </location>
</feature>
<evidence type="ECO:0000313" key="10">
    <source>
        <dbReference type="Ensembl" id="ENSTRUP00000085863.1"/>
    </source>
</evidence>
<keyword evidence="3" id="KW-0804">Transcription</keyword>
<dbReference type="GO" id="GO:0006366">
    <property type="term" value="P:transcription by RNA polymerase II"/>
    <property type="evidence" value="ECO:0007669"/>
    <property type="project" value="InterPro"/>
</dbReference>
<reference evidence="10 11" key="1">
    <citation type="journal article" date="2011" name="Genome Biol. Evol.">
        <title>Integration of the genetic map and genome assembly of fugu facilitates insights into distinct features of genome evolution in teleosts and mammals.</title>
        <authorList>
            <person name="Kai W."/>
            <person name="Kikuchi K."/>
            <person name="Tohari S."/>
            <person name="Chew A.K."/>
            <person name="Tay A."/>
            <person name="Fujiwara A."/>
            <person name="Hosoya S."/>
            <person name="Suetake H."/>
            <person name="Naruse K."/>
            <person name="Brenner S."/>
            <person name="Suzuki Y."/>
            <person name="Venkatesh B."/>
        </authorList>
    </citation>
    <scope>NUCLEOTIDE SEQUENCE [LARGE SCALE GENOMIC DNA]</scope>
</reference>
<dbReference type="Pfam" id="PF25766">
    <property type="entry name" value="TPR_RPAP1"/>
    <property type="match status" value="1"/>
</dbReference>
<dbReference type="Pfam" id="PF08621">
    <property type="entry name" value="RPAP1_N"/>
    <property type="match status" value="1"/>
</dbReference>
<comment type="similarity">
    <text evidence="2">Belongs to the RPAP1 family.</text>
</comment>
<keyword evidence="4" id="KW-0539">Nucleus</keyword>
<feature type="region of interest" description="Disordered" evidence="5">
    <location>
        <begin position="491"/>
        <end position="514"/>
    </location>
</feature>
<dbReference type="InterPro" id="IPR039913">
    <property type="entry name" value="RPAP1/Rba50"/>
</dbReference>
<evidence type="ECO:0000256" key="4">
    <source>
        <dbReference type="ARBA" id="ARBA00023242"/>
    </source>
</evidence>
<evidence type="ECO:0000259" key="7">
    <source>
        <dbReference type="Pfam" id="PF08620"/>
    </source>
</evidence>
<feature type="transmembrane region" description="Helical" evidence="6">
    <location>
        <begin position="289"/>
        <end position="308"/>
    </location>
</feature>
<feature type="region of interest" description="Disordered" evidence="5">
    <location>
        <begin position="21"/>
        <end position="82"/>
    </location>
</feature>
<keyword evidence="6" id="KW-1133">Transmembrane helix</keyword>
<comment type="subcellular location">
    <subcellularLocation>
        <location evidence="1">Nucleus</location>
    </subcellularLocation>
</comment>
<dbReference type="InterPro" id="IPR013929">
    <property type="entry name" value="RPAP1_C"/>
</dbReference>
<evidence type="ECO:0000256" key="3">
    <source>
        <dbReference type="ARBA" id="ARBA00023163"/>
    </source>
</evidence>
<evidence type="ECO:0000256" key="6">
    <source>
        <dbReference type="SAM" id="Phobius"/>
    </source>
</evidence>
<feature type="compositionally biased region" description="Acidic residues" evidence="5">
    <location>
        <begin position="493"/>
        <end position="503"/>
    </location>
</feature>
<reference evidence="10" key="3">
    <citation type="submission" date="2025-09" db="UniProtKB">
        <authorList>
            <consortium name="Ensembl"/>
        </authorList>
    </citation>
    <scope>IDENTIFICATION</scope>
</reference>
<evidence type="ECO:0000259" key="8">
    <source>
        <dbReference type="Pfam" id="PF08621"/>
    </source>
</evidence>
<dbReference type="GeneTree" id="ENSGT00390000007594"/>
<organism evidence="10 11">
    <name type="scientific">Takifugu rubripes</name>
    <name type="common">Japanese pufferfish</name>
    <name type="synonym">Fugu rubripes</name>
    <dbReference type="NCBI Taxonomy" id="31033"/>
    <lineage>
        <taxon>Eukaryota</taxon>
        <taxon>Metazoa</taxon>
        <taxon>Chordata</taxon>
        <taxon>Craniata</taxon>
        <taxon>Vertebrata</taxon>
        <taxon>Euteleostomi</taxon>
        <taxon>Actinopterygii</taxon>
        <taxon>Neopterygii</taxon>
        <taxon>Teleostei</taxon>
        <taxon>Neoteleostei</taxon>
        <taxon>Acanthomorphata</taxon>
        <taxon>Eupercaria</taxon>
        <taxon>Tetraodontiformes</taxon>
        <taxon>Tetradontoidea</taxon>
        <taxon>Tetraodontidae</taxon>
        <taxon>Takifugu</taxon>
    </lineage>
</organism>
<feature type="compositionally biased region" description="Basic and acidic residues" evidence="5">
    <location>
        <begin position="39"/>
        <end position="58"/>
    </location>
</feature>
<dbReference type="PANTHER" id="PTHR21483">
    <property type="entry name" value="RNA POLYMERASE II-ASSOCIATED PROTEIN 1"/>
    <property type="match status" value="1"/>
</dbReference>
<dbReference type="PANTHER" id="PTHR21483:SF18">
    <property type="entry name" value="RNA POLYMERASE II-ASSOCIATED PROTEIN 1"/>
    <property type="match status" value="1"/>
</dbReference>
<accession>A0A674PJR6</accession>
<evidence type="ECO:0000313" key="11">
    <source>
        <dbReference type="Proteomes" id="UP000005226"/>
    </source>
</evidence>